<proteinExistence type="predicted"/>
<evidence type="ECO:0000259" key="2">
    <source>
        <dbReference type="SMART" id="SM00849"/>
    </source>
</evidence>
<dbReference type="Gene3D" id="3.60.15.10">
    <property type="entry name" value="Ribonuclease Z/Hydroxyacylglutathione hydrolase-like"/>
    <property type="match status" value="1"/>
</dbReference>
<sequence length="309" mass="34411">MVLVRGEYPILLDSGYGSDLPETEDLLKRAGTPPESLSLVVNSHYHCDHAGGNSGLQRDHGVPVAAHRWEAELVNRRDREACGVEWLDQPIEPYRVERPLSDGHELDAGPVVLQVIETPGHTLGHVSLYAPEEATLLLGDAVHGDDVAWLNPFREGVGAAHRALESLDRLSTLRARRTFSGHGAEITDLPAAIDAGRRRYEKWLEEPERSYWHACKRIFGYALMIHGGQDEDEVSPYLLRCPWFQDYARHGFGTEPETFVEPLVAEMLRSKAAGWSGGRLVALPPHNQPPPGWPSGPTRPRDWPGTSRR</sequence>
<feature type="region of interest" description="Disordered" evidence="1">
    <location>
        <begin position="279"/>
        <end position="309"/>
    </location>
</feature>
<dbReference type="InterPro" id="IPR050855">
    <property type="entry name" value="NDM-1-like"/>
</dbReference>
<dbReference type="EMBL" id="CP045121">
    <property type="protein sequence ID" value="QIN80775.1"/>
    <property type="molecule type" value="Genomic_DNA"/>
</dbReference>
<accession>A0A6G8Q2V2</accession>
<evidence type="ECO:0000313" key="4">
    <source>
        <dbReference type="Proteomes" id="UP000502706"/>
    </source>
</evidence>
<evidence type="ECO:0000313" key="3">
    <source>
        <dbReference type="EMBL" id="QIN80775.1"/>
    </source>
</evidence>
<name>A0A6G8Q2V2_9ACTN</name>
<dbReference type="SMART" id="SM00849">
    <property type="entry name" value="Lactamase_B"/>
    <property type="match status" value="1"/>
</dbReference>
<dbReference type="InterPro" id="IPR036866">
    <property type="entry name" value="RibonucZ/Hydroxyglut_hydro"/>
</dbReference>
<reference evidence="3 4" key="1">
    <citation type="submission" date="2019-10" db="EMBL/GenBank/DDBJ databases">
        <title>Rubrobacter sp nov SCSIO 52915 isolated from a deep-sea sediment in the South China Sea.</title>
        <authorList>
            <person name="Chen R.W."/>
        </authorList>
    </citation>
    <scope>NUCLEOTIDE SEQUENCE [LARGE SCALE GENOMIC DNA]</scope>
    <source>
        <strain evidence="3 4">SCSIO 52915</strain>
    </source>
</reference>
<dbReference type="InterPro" id="IPR001279">
    <property type="entry name" value="Metallo-B-lactamas"/>
</dbReference>
<protein>
    <submittedName>
        <fullName evidence="3">MBL fold metallo-hydrolase</fullName>
    </submittedName>
</protein>
<dbReference type="Pfam" id="PF00753">
    <property type="entry name" value="Lactamase_B"/>
    <property type="match status" value="1"/>
</dbReference>
<dbReference type="KEGG" id="rmar:GBA65_11590"/>
<evidence type="ECO:0000256" key="1">
    <source>
        <dbReference type="SAM" id="MobiDB-lite"/>
    </source>
</evidence>
<feature type="domain" description="Metallo-beta-lactamase" evidence="2">
    <location>
        <begin position="1"/>
        <end position="182"/>
    </location>
</feature>
<keyword evidence="3" id="KW-0378">Hydrolase</keyword>
<dbReference type="Proteomes" id="UP000502706">
    <property type="component" value="Chromosome"/>
</dbReference>
<dbReference type="GO" id="GO:0016787">
    <property type="term" value="F:hydrolase activity"/>
    <property type="evidence" value="ECO:0007669"/>
    <property type="project" value="UniProtKB-KW"/>
</dbReference>
<keyword evidence="4" id="KW-1185">Reference proteome</keyword>
<dbReference type="SUPFAM" id="SSF56281">
    <property type="entry name" value="Metallo-hydrolase/oxidoreductase"/>
    <property type="match status" value="1"/>
</dbReference>
<dbReference type="AlphaFoldDB" id="A0A6G8Q2V2"/>
<dbReference type="PANTHER" id="PTHR42951">
    <property type="entry name" value="METALLO-BETA-LACTAMASE DOMAIN-CONTAINING"/>
    <property type="match status" value="1"/>
</dbReference>
<organism evidence="3 4">
    <name type="scientific">Rubrobacter marinus</name>
    <dbReference type="NCBI Taxonomy" id="2653852"/>
    <lineage>
        <taxon>Bacteria</taxon>
        <taxon>Bacillati</taxon>
        <taxon>Actinomycetota</taxon>
        <taxon>Rubrobacteria</taxon>
        <taxon>Rubrobacterales</taxon>
        <taxon>Rubrobacteraceae</taxon>
        <taxon>Rubrobacter</taxon>
    </lineage>
</organism>
<dbReference type="PANTHER" id="PTHR42951:SF17">
    <property type="entry name" value="METALLO-BETA-LACTAMASE DOMAIN-CONTAINING PROTEIN"/>
    <property type="match status" value="1"/>
</dbReference>
<gene>
    <name evidence="3" type="ORF">GBA65_11590</name>
</gene>